<dbReference type="Proteomes" id="UP000663525">
    <property type="component" value="Chromosome"/>
</dbReference>
<sequence>MAHAFNWKSAWDQISDDDPHYGGVNVYRYEKNGMRYTWYPKDRFFDTEQRYIIEIDEIRTKIYKGVVGFEGQEGDDNVFFEPDWKPPKAPHEPHHWSEDVFFVSVDEFAQRIEKGQYIPHRGNGLGPRPPY</sequence>
<reference evidence="1" key="1">
    <citation type="submission" date="2020-11" db="EMBL/GenBank/DDBJ databases">
        <title>Carbohydrate-dependent, anaerobic sulfur respiration: A novel catabolism in halophilic archaea.</title>
        <authorList>
            <person name="Sorokin D.Y."/>
            <person name="Messina E."/>
            <person name="Smedile F."/>
            <person name="La Cono V."/>
            <person name="Hallsworth J.E."/>
            <person name="Yakimov M.M."/>
        </authorList>
    </citation>
    <scope>NUCLEOTIDE SEQUENCE</scope>
    <source>
        <strain evidence="1">HSR12-1</strain>
    </source>
</reference>
<dbReference type="EMBL" id="CP064787">
    <property type="protein sequence ID" value="QSG06359.1"/>
    <property type="molecule type" value="Genomic_DNA"/>
</dbReference>
<evidence type="ECO:0000313" key="1">
    <source>
        <dbReference type="EMBL" id="QSG06359.1"/>
    </source>
</evidence>
<proteinExistence type="predicted"/>
<protein>
    <submittedName>
        <fullName evidence="1">Uncharacterized protein</fullName>
    </submittedName>
</protein>
<dbReference type="RefSeq" id="WP_229112808.1">
    <property type="nucleotide sequence ID" value="NZ_CP064787.1"/>
</dbReference>
<name>A0A897N5L2_9EURY</name>
<gene>
    <name evidence="1" type="ORF">HSR121_2027</name>
</gene>
<dbReference type="GeneID" id="68855599"/>
<organism evidence="1 2">
    <name type="scientific">Halapricum desulfuricans</name>
    <dbReference type="NCBI Taxonomy" id="2841257"/>
    <lineage>
        <taxon>Archaea</taxon>
        <taxon>Methanobacteriati</taxon>
        <taxon>Methanobacteriota</taxon>
        <taxon>Stenosarchaea group</taxon>
        <taxon>Halobacteria</taxon>
        <taxon>Halobacteriales</taxon>
        <taxon>Haloarculaceae</taxon>
        <taxon>Halapricum</taxon>
    </lineage>
</organism>
<evidence type="ECO:0000313" key="2">
    <source>
        <dbReference type="Proteomes" id="UP000663525"/>
    </source>
</evidence>
<dbReference type="AlphaFoldDB" id="A0A897N5L2"/>
<accession>A0A897N5L2</accession>